<dbReference type="Gene3D" id="3.40.50.300">
    <property type="entry name" value="P-loop containing nucleotide triphosphate hydrolases"/>
    <property type="match status" value="1"/>
</dbReference>
<sequence length="612" mass="65914">MTSPDPGPPSPAEVVDRALAAIARYDRPDLDERLRTSRARVLDGRVRVLVVGEFKQGKSMLVNGLVGAPVCPTFDDVATAVPTVVRHGDAVAVTLVRRGGPGTEPERVDVPAADLAAHVCEQGNPGNREGWSHVEVAVPRPVLAGGLELVDTPGVGGLTSVHGAATMSALPSADAVLLVSDASQEYTAPEMAFLRHAASVCPTVACVLTKTDLYPESARIAELDRGHLAATGISAELFEVSSTLRWHAVLHSDTEANAESGFPALVGYVRKRVLGQADRIARRGVVHDVLAVTDQIAGSLRAELTAQDPAAAAALLAGLTAAQERATALKERSARWQQTLNDGVADLNADIDYDLRDRMREISRLAEDELAAVGDPTKVWEQFSGWVQQEVANAAAANFVWATQRARHLAHRVAEHFSTDRDQLLPALRNDPSDALRSVRRMAMPSAESWSIGNKALTGLRGGYMGMLMFGMMGTFLGFATLINPLGIGAGLVMAGKSVGDERKRIVTKRQNEAKAAARRYVDDVTFQVGKDSRDRLRTVQRDLRDHFTEQAEQLKRSLAESQQAAERAVKQSQSERAARQAEIEAQLEELEAVRRLARALLPRPAKQAVAS</sequence>
<evidence type="ECO:0000256" key="1">
    <source>
        <dbReference type="SAM" id="Coils"/>
    </source>
</evidence>
<feature type="domain" description="Dynamin N-terminal" evidence="3">
    <location>
        <begin position="48"/>
        <end position="200"/>
    </location>
</feature>
<dbReference type="AlphaFoldDB" id="A0A7G7MQP0"/>
<dbReference type="KEGG" id="ppel:H6H00_15265"/>
<reference evidence="4 5" key="1">
    <citation type="submission" date="2020-08" db="EMBL/GenBank/DDBJ databases">
        <authorList>
            <person name="Mo P."/>
        </authorList>
    </citation>
    <scope>NUCLEOTIDE SEQUENCE [LARGE SCALE GENOMIC DNA]</scope>
    <source>
        <strain evidence="4 5">CGMCC 4.1532</strain>
    </source>
</reference>
<dbReference type="Proteomes" id="UP000515728">
    <property type="component" value="Chromosome"/>
</dbReference>
<evidence type="ECO:0000313" key="4">
    <source>
        <dbReference type="EMBL" id="QNG55101.1"/>
    </source>
</evidence>
<keyword evidence="5" id="KW-1185">Reference proteome</keyword>
<keyword evidence="2" id="KW-0812">Transmembrane</keyword>
<dbReference type="InterPro" id="IPR045063">
    <property type="entry name" value="Dynamin_N"/>
</dbReference>
<dbReference type="SUPFAM" id="SSF52540">
    <property type="entry name" value="P-loop containing nucleoside triphosphate hydrolases"/>
    <property type="match status" value="1"/>
</dbReference>
<keyword evidence="1" id="KW-0175">Coiled coil</keyword>
<dbReference type="PANTHER" id="PTHR43681">
    <property type="entry name" value="TRANSMEMBRANE GTPASE FZO"/>
    <property type="match status" value="1"/>
</dbReference>
<dbReference type="PANTHER" id="PTHR43681:SF1">
    <property type="entry name" value="SARCALUMENIN"/>
    <property type="match status" value="1"/>
</dbReference>
<accession>A0A7G7MQP0</accession>
<dbReference type="InterPro" id="IPR051943">
    <property type="entry name" value="TRAFAC_Dynamin-like_GTPase"/>
</dbReference>
<dbReference type="EMBL" id="CP060131">
    <property type="protein sequence ID" value="QNG55101.1"/>
    <property type="molecule type" value="Genomic_DNA"/>
</dbReference>
<dbReference type="RefSeq" id="WP_185721899.1">
    <property type="nucleotide sequence ID" value="NZ_BAAAWI010000001.1"/>
</dbReference>
<dbReference type="Pfam" id="PF00350">
    <property type="entry name" value="Dynamin_N"/>
    <property type="match status" value="1"/>
</dbReference>
<name>A0A7G7MQP0_9PSEU</name>
<evidence type="ECO:0000256" key="2">
    <source>
        <dbReference type="SAM" id="Phobius"/>
    </source>
</evidence>
<keyword evidence="2" id="KW-1133">Transmembrane helix</keyword>
<keyword evidence="2" id="KW-0472">Membrane</keyword>
<evidence type="ECO:0000259" key="3">
    <source>
        <dbReference type="Pfam" id="PF00350"/>
    </source>
</evidence>
<protein>
    <submittedName>
        <fullName evidence="4">Dynamin family protein</fullName>
    </submittedName>
</protein>
<organism evidence="4 5">
    <name type="scientific">Pseudonocardia petroleophila</name>
    <dbReference type="NCBI Taxonomy" id="37331"/>
    <lineage>
        <taxon>Bacteria</taxon>
        <taxon>Bacillati</taxon>
        <taxon>Actinomycetota</taxon>
        <taxon>Actinomycetes</taxon>
        <taxon>Pseudonocardiales</taxon>
        <taxon>Pseudonocardiaceae</taxon>
        <taxon>Pseudonocardia</taxon>
    </lineage>
</organism>
<gene>
    <name evidence="4" type="ORF">H6H00_15265</name>
</gene>
<dbReference type="InterPro" id="IPR027417">
    <property type="entry name" value="P-loop_NTPase"/>
</dbReference>
<evidence type="ECO:0000313" key="5">
    <source>
        <dbReference type="Proteomes" id="UP000515728"/>
    </source>
</evidence>
<proteinExistence type="predicted"/>
<feature type="coiled-coil region" evidence="1">
    <location>
        <begin position="545"/>
        <end position="601"/>
    </location>
</feature>
<feature type="transmembrane region" description="Helical" evidence="2">
    <location>
        <begin position="464"/>
        <end position="495"/>
    </location>
</feature>